<keyword evidence="10" id="KW-1185">Reference proteome</keyword>
<reference evidence="10" key="1">
    <citation type="journal article" date="2019" name="Int. J. Syst. Evol. Microbiol.">
        <title>The Global Catalogue of Microorganisms (GCM) 10K type strain sequencing project: providing services to taxonomists for standard genome sequencing and annotation.</title>
        <authorList>
            <consortium name="The Broad Institute Genomics Platform"/>
            <consortium name="The Broad Institute Genome Sequencing Center for Infectious Disease"/>
            <person name="Wu L."/>
            <person name="Ma J."/>
        </authorList>
    </citation>
    <scope>NUCLEOTIDE SEQUENCE [LARGE SCALE GENOMIC DNA]</scope>
    <source>
        <strain evidence="10">CGMCC 1.18578</strain>
    </source>
</reference>
<evidence type="ECO:0000256" key="4">
    <source>
        <dbReference type="ARBA" id="ARBA00022692"/>
    </source>
</evidence>
<feature type="domain" description="Polysaccharide chain length determinant N-terminal" evidence="8">
    <location>
        <begin position="4"/>
        <end position="98"/>
    </location>
</feature>
<evidence type="ECO:0000256" key="7">
    <source>
        <dbReference type="SAM" id="Phobius"/>
    </source>
</evidence>
<dbReference type="EMBL" id="JBHSNC010000055">
    <property type="protein sequence ID" value="MFC5531533.1"/>
    <property type="molecule type" value="Genomic_DNA"/>
</dbReference>
<evidence type="ECO:0000256" key="5">
    <source>
        <dbReference type="ARBA" id="ARBA00022989"/>
    </source>
</evidence>
<dbReference type="InterPro" id="IPR050445">
    <property type="entry name" value="Bact_polysacc_biosynth/exp"/>
</dbReference>
<protein>
    <submittedName>
        <fullName evidence="9">YveK family protein</fullName>
    </submittedName>
</protein>
<dbReference type="InterPro" id="IPR003856">
    <property type="entry name" value="LPS_length_determ_N"/>
</dbReference>
<evidence type="ECO:0000313" key="9">
    <source>
        <dbReference type="EMBL" id="MFC5531533.1"/>
    </source>
</evidence>
<evidence type="ECO:0000256" key="3">
    <source>
        <dbReference type="ARBA" id="ARBA00022475"/>
    </source>
</evidence>
<feature type="transmembrane region" description="Helical" evidence="7">
    <location>
        <begin position="20"/>
        <end position="41"/>
    </location>
</feature>
<keyword evidence="5 7" id="KW-1133">Transmembrane helix</keyword>
<evidence type="ECO:0000256" key="1">
    <source>
        <dbReference type="ARBA" id="ARBA00004651"/>
    </source>
</evidence>
<accession>A0ABW0R497</accession>
<comment type="subcellular location">
    <subcellularLocation>
        <location evidence="1">Cell membrane</location>
        <topology evidence="1">Multi-pass membrane protein</topology>
    </subcellularLocation>
</comment>
<evidence type="ECO:0000256" key="6">
    <source>
        <dbReference type="ARBA" id="ARBA00023136"/>
    </source>
</evidence>
<dbReference type="PANTHER" id="PTHR32309:SF13">
    <property type="entry name" value="FERRIC ENTEROBACTIN TRANSPORT PROTEIN FEPE"/>
    <property type="match status" value="1"/>
</dbReference>
<comment type="caution">
    <text evidence="9">The sequence shown here is derived from an EMBL/GenBank/DDBJ whole genome shotgun (WGS) entry which is preliminary data.</text>
</comment>
<dbReference type="RefSeq" id="WP_378113497.1">
    <property type="nucleotide sequence ID" value="NZ_JBHSNC010000055.1"/>
</dbReference>
<feature type="transmembrane region" description="Helical" evidence="7">
    <location>
        <begin position="177"/>
        <end position="199"/>
    </location>
</feature>
<dbReference type="Pfam" id="PF02706">
    <property type="entry name" value="Wzz"/>
    <property type="match status" value="1"/>
</dbReference>
<keyword evidence="4 7" id="KW-0812">Transmembrane</keyword>
<dbReference type="PANTHER" id="PTHR32309">
    <property type="entry name" value="TYROSINE-PROTEIN KINASE"/>
    <property type="match status" value="1"/>
</dbReference>
<keyword evidence="3" id="KW-1003">Cell membrane</keyword>
<organism evidence="9 10">
    <name type="scientific">Cohnella yongneupensis</name>
    <dbReference type="NCBI Taxonomy" id="425006"/>
    <lineage>
        <taxon>Bacteria</taxon>
        <taxon>Bacillati</taxon>
        <taxon>Bacillota</taxon>
        <taxon>Bacilli</taxon>
        <taxon>Bacillales</taxon>
        <taxon>Paenibacillaceae</taxon>
        <taxon>Cohnella</taxon>
    </lineage>
</organism>
<dbReference type="Proteomes" id="UP001596108">
    <property type="component" value="Unassembled WGS sequence"/>
</dbReference>
<gene>
    <name evidence="9" type="ORF">ACFPQ4_19105</name>
</gene>
<name>A0ABW0R497_9BACL</name>
<comment type="similarity">
    <text evidence="2">Belongs to the CpsC/CapA family.</text>
</comment>
<evidence type="ECO:0000259" key="8">
    <source>
        <dbReference type="Pfam" id="PF02706"/>
    </source>
</evidence>
<evidence type="ECO:0000256" key="2">
    <source>
        <dbReference type="ARBA" id="ARBA00006683"/>
    </source>
</evidence>
<evidence type="ECO:0000313" key="10">
    <source>
        <dbReference type="Proteomes" id="UP001596108"/>
    </source>
</evidence>
<keyword evidence="6 7" id="KW-0472">Membrane</keyword>
<sequence length="247" mass="27121">MKAEEMEFKDVLKILMKRFWIIAIVTIVITLSSAAYTLYMITPIYEAQTDLLVNHSSADSSVTTVRTSEEIDSSIKVIDTYRIVIKSPRILDLVVQKLDGTYTTDDLMNKVKVSPIDKSQVISIVVNDPKEANAVKISNALATTFQEEIVKIMKVDNVQVLAPAKSSANPVPVSPSLTMNVAIAMLLGIVVSAGIVLAYEAFDTRFKTVQDIENLLGVAVLGKVPRIEKSTIKKGERLFESQTSVSV</sequence>
<proteinExistence type="inferred from homology"/>